<dbReference type="RefSeq" id="WP_245929172.1">
    <property type="nucleotide sequence ID" value="NZ_PYGA01000030.1"/>
</dbReference>
<feature type="region of interest" description="Disordered" evidence="1">
    <location>
        <begin position="1"/>
        <end position="54"/>
    </location>
</feature>
<reference evidence="3 4" key="1">
    <citation type="submission" date="2018-03" db="EMBL/GenBank/DDBJ databases">
        <title>Genomic Encyclopedia of Archaeal and Bacterial Type Strains, Phase II (KMG-II): from individual species to whole genera.</title>
        <authorList>
            <person name="Goeker M."/>
        </authorList>
    </citation>
    <scope>NUCLEOTIDE SEQUENCE [LARGE SCALE GENOMIC DNA]</scope>
    <source>
        <strain evidence="3 4">DSM 45312</strain>
    </source>
</reference>
<evidence type="ECO:0000313" key="4">
    <source>
        <dbReference type="Proteomes" id="UP000240542"/>
    </source>
</evidence>
<feature type="compositionally biased region" description="Low complexity" evidence="1">
    <location>
        <begin position="1"/>
        <end position="21"/>
    </location>
</feature>
<protein>
    <submittedName>
        <fullName evidence="3">Putative pyrroloquinoline-quinone binding quinoprotein</fullName>
    </submittedName>
</protein>
<dbReference type="SMART" id="SM00564">
    <property type="entry name" value="PQQ"/>
    <property type="match status" value="2"/>
</dbReference>
<feature type="region of interest" description="Disordered" evidence="1">
    <location>
        <begin position="134"/>
        <end position="178"/>
    </location>
</feature>
<proteinExistence type="predicted"/>
<dbReference type="EMBL" id="PYGA01000030">
    <property type="protein sequence ID" value="PSK88083.1"/>
    <property type="molecule type" value="Genomic_DNA"/>
</dbReference>
<accession>A0A2P8CSY9</accession>
<keyword evidence="4" id="KW-1185">Reference proteome</keyword>
<dbReference type="PANTHER" id="PTHR34512:SF30">
    <property type="entry name" value="OUTER MEMBRANE PROTEIN ASSEMBLY FACTOR BAMB"/>
    <property type="match status" value="1"/>
</dbReference>
<feature type="region of interest" description="Disordered" evidence="1">
    <location>
        <begin position="355"/>
        <end position="386"/>
    </location>
</feature>
<comment type="caution">
    <text evidence="3">The sequence shown here is derived from an EMBL/GenBank/DDBJ whole genome shotgun (WGS) entry which is preliminary data.</text>
</comment>
<organism evidence="3 4">
    <name type="scientific">Murinocardiopsis flavida</name>
    <dbReference type="NCBI Taxonomy" id="645275"/>
    <lineage>
        <taxon>Bacteria</taxon>
        <taxon>Bacillati</taxon>
        <taxon>Actinomycetota</taxon>
        <taxon>Actinomycetes</taxon>
        <taxon>Streptosporangiales</taxon>
        <taxon>Nocardiopsidaceae</taxon>
        <taxon>Murinocardiopsis</taxon>
    </lineage>
</organism>
<sequence>MLLAAVGCGPADAAVPPVAEPEGWRPWETAIVDGEREDSPGEGEENGCTRTRAEPDLLRCSGTGFRHERLSVRDGAHRPGKRPGALRDFGHRNGLVFTTTEDYSAEPRRHVRALDEETRAQRWAQPVDSAPVLTRDGIVGDEPTKLRWPPGTDPDEGESPPSADPGGDIIGWDPDTGEERWRIGTADDEYCAPTAAAGRTFVTCTGDEAAGTATWYRVDPEEAAMHRIAEVDLGGLGAEYLGYDGGDLVFLPDASDEEGYHEEEYEELVRVDARTGGERRVALPANVRDGAQADLAAGDVYFRQRGNEVLVADARSGAQRWLARGPYEQPSAPDVSTRRNEVYFADGQGRLVALDRRTGSERWRTGARARDGGTDTGEMEAPSSVRRAGDVLVVSAGNTVFSVSPEDPDAAPDKRTTASPRAG</sequence>
<dbReference type="AlphaFoldDB" id="A0A2P8CSY9"/>
<feature type="compositionally biased region" description="Basic and acidic residues" evidence="1">
    <location>
        <begin position="355"/>
        <end position="373"/>
    </location>
</feature>
<name>A0A2P8CSY9_9ACTN</name>
<dbReference type="Pfam" id="PF13360">
    <property type="entry name" value="PQQ_2"/>
    <property type="match status" value="1"/>
</dbReference>
<feature type="region of interest" description="Disordered" evidence="1">
    <location>
        <begin position="399"/>
        <end position="423"/>
    </location>
</feature>
<evidence type="ECO:0000259" key="2">
    <source>
        <dbReference type="Pfam" id="PF13360"/>
    </source>
</evidence>
<dbReference type="Gene3D" id="2.130.10.10">
    <property type="entry name" value="YVTN repeat-like/Quinoprotein amine dehydrogenase"/>
    <property type="match status" value="2"/>
</dbReference>
<feature type="region of interest" description="Disordered" evidence="1">
    <location>
        <begin position="71"/>
        <end position="93"/>
    </location>
</feature>
<dbReference type="SUPFAM" id="SSF50998">
    <property type="entry name" value="Quinoprotein alcohol dehydrogenase-like"/>
    <property type="match status" value="1"/>
</dbReference>
<dbReference type="InterPro" id="IPR018391">
    <property type="entry name" value="PQQ_b-propeller_rpt"/>
</dbReference>
<dbReference type="PANTHER" id="PTHR34512">
    <property type="entry name" value="CELL SURFACE PROTEIN"/>
    <property type="match status" value="1"/>
</dbReference>
<evidence type="ECO:0000256" key="1">
    <source>
        <dbReference type="SAM" id="MobiDB-lite"/>
    </source>
</evidence>
<dbReference type="Proteomes" id="UP000240542">
    <property type="component" value="Unassembled WGS sequence"/>
</dbReference>
<feature type="domain" description="Pyrrolo-quinoline quinone repeat" evidence="2">
    <location>
        <begin position="263"/>
        <end position="399"/>
    </location>
</feature>
<gene>
    <name evidence="3" type="ORF">CLV63_13045</name>
</gene>
<dbReference type="InterPro" id="IPR015943">
    <property type="entry name" value="WD40/YVTN_repeat-like_dom_sf"/>
</dbReference>
<dbReference type="InterPro" id="IPR002372">
    <property type="entry name" value="PQQ_rpt_dom"/>
</dbReference>
<dbReference type="InterPro" id="IPR011047">
    <property type="entry name" value="Quinoprotein_ADH-like_sf"/>
</dbReference>
<evidence type="ECO:0000313" key="3">
    <source>
        <dbReference type="EMBL" id="PSK88083.1"/>
    </source>
</evidence>
<feature type="compositionally biased region" description="Low complexity" evidence="1">
    <location>
        <begin position="164"/>
        <end position="174"/>
    </location>
</feature>